<dbReference type="InterPro" id="IPR002018">
    <property type="entry name" value="CarbesteraseB"/>
</dbReference>
<comment type="similarity">
    <text evidence="1">Belongs to the type-B carboxylesterase/lipase family.</text>
</comment>
<evidence type="ECO:0000256" key="2">
    <source>
        <dbReference type="ARBA" id="ARBA00022487"/>
    </source>
</evidence>
<reference evidence="7 8" key="1">
    <citation type="journal article" date="2016" name="Genome Biol. Evol.">
        <title>Gene Family Evolution Reflects Adaptation to Soil Environmental Stressors in the Genome of the Collembolan Orchesella cincta.</title>
        <authorList>
            <person name="Faddeeva-Vakhrusheva A."/>
            <person name="Derks M.F."/>
            <person name="Anvar S.Y."/>
            <person name="Agamennone V."/>
            <person name="Suring W."/>
            <person name="Smit S."/>
            <person name="van Straalen N.M."/>
            <person name="Roelofs D."/>
        </authorList>
    </citation>
    <scope>NUCLEOTIDE SEQUENCE [LARGE SCALE GENOMIC DNA]</scope>
    <source>
        <tissue evidence="7">Mixed pool</tissue>
    </source>
</reference>
<protein>
    <submittedName>
        <fullName evidence="7">Venom carboxylesterase-6</fullName>
    </submittedName>
</protein>
<dbReference type="InterPro" id="IPR029058">
    <property type="entry name" value="AB_hydrolase_fold"/>
</dbReference>
<organism evidence="7 8">
    <name type="scientific">Orchesella cincta</name>
    <name type="common">Springtail</name>
    <name type="synonym">Podura cincta</name>
    <dbReference type="NCBI Taxonomy" id="48709"/>
    <lineage>
        <taxon>Eukaryota</taxon>
        <taxon>Metazoa</taxon>
        <taxon>Ecdysozoa</taxon>
        <taxon>Arthropoda</taxon>
        <taxon>Hexapoda</taxon>
        <taxon>Collembola</taxon>
        <taxon>Entomobryomorpha</taxon>
        <taxon>Entomobryoidea</taxon>
        <taxon>Orchesellidae</taxon>
        <taxon>Orchesellinae</taxon>
        <taxon>Orchesella</taxon>
    </lineage>
</organism>
<evidence type="ECO:0000256" key="4">
    <source>
        <dbReference type="ARBA" id="ARBA00023180"/>
    </source>
</evidence>
<dbReference type="OrthoDB" id="19653at2759"/>
<keyword evidence="5" id="KW-0812">Transmembrane</keyword>
<name>A0A1D2NBF9_ORCCI</name>
<comment type="caution">
    <text evidence="7">The sequence shown here is derived from an EMBL/GenBank/DDBJ whole genome shotgun (WGS) entry which is preliminary data.</text>
</comment>
<evidence type="ECO:0000313" key="7">
    <source>
        <dbReference type="EMBL" id="ODN02588.1"/>
    </source>
</evidence>
<feature type="domain" description="Carboxylesterase type B" evidence="6">
    <location>
        <begin position="44"/>
        <end position="573"/>
    </location>
</feature>
<dbReference type="GO" id="GO:0052689">
    <property type="term" value="F:carboxylic ester hydrolase activity"/>
    <property type="evidence" value="ECO:0007669"/>
    <property type="project" value="UniProtKB-KW"/>
</dbReference>
<sequence>MTEPNVKIERKSFFYRRRKRELAAIFVAVLAYVSYVLFWKGQSSPIVDTINGKLIGSVAKSRTGREYYEYVGIPYAQPPIGNLRFEPPVPAKNWEGVRSATTFGAQCYQIDVITSFMLGSENCLYLNVFVPKHAKDSGKLLPVIFWIYGGGFQSGTSDIYRPTYFMDEDVVMVSVNYRLGALGFLNTGDHLLRGNQGMKDLVLALKWVKNNIQNFSGSPNSVSAFGESAGGGAVHFLMLSPLAKGLIHRGISQSGSVLNTWLYSRYPKEQAQSLAERVNCPTAPSEEMVKCLKQVDTRDIVRTHIEMTVPPRPRLGKYAPSIEALQDETTFLPEKPLDMLRKGKFAHIPWMTGVDSEEGLPFATEILENSTLIEWANQDLNHFLTRILFLNNSPDRPKDAPQRLWKYYFGTSRKLHPTESLQGLAEIHGTRFFFLSLHRSTQYHMKHAPVYLYYYNYPTEFGFLKLMKSLRGKYIPLVETGYELAKHWVYKAFGWEIHRLGTSHGEEMLLQFSFPFIPGAPVGSSDYEISRDLIKAWVGFAYNPNTLEFQGHKWTPQSSTNKTLEYMKIEPNSPGFIVEPFTDQIRLWDELNIE</sequence>
<keyword evidence="5" id="KW-0472">Membrane</keyword>
<dbReference type="Pfam" id="PF00135">
    <property type="entry name" value="COesterase"/>
    <property type="match status" value="1"/>
</dbReference>
<feature type="transmembrane region" description="Helical" evidence="5">
    <location>
        <begin position="21"/>
        <end position="39"/>
    </location>
</feature>
<proteinExistence type="inferred from homology"/>
<evidence type="ECO:0000256" key="3">
    <source>
        <dbReference type="ARBA" id="ARBA00022801"/>
    </source>
</evidence>
<gene>
    <name evidence="7" type="ORF">Ocin01_04104</name>
</gene>
<dbReference type="PANTHER" id="PTHR43142">
    <property type="entry name" value="CARBOXYLIC ESTER HYDROLASE"/>
    <property type="match status" value="1"/>
</dbReference>
<dbReference type="Proteomes" id="UP000094527">
    <property type="component" value="Unassembled WGS sequence"/>
</dbReference>
<dbReference type="OMA" id="RTHIEMT"/>
<dbReference type="SUPFAM" id="SSF53474">
    <property type="entry name" value="alpha/beta-Hydrolases"/>
    <property type="match status" value="1"/>
</dbReference>
<evidence type="ECO:0000256" key="5">
    <source>
        <dbReference type="SAM" id="Phobius"/>
    </source>
</evidence>
<keyword evidence="3" id="KW-0378">Hydrolase</keyword>
<dbReference type="Gene3D" id="3.40.50.1820">
    <property type="entry name" value="alpha/beta hydrolase"/>
    <property type="match status" value="1"/>
</dbReference>
<keyword evidence="4" id="KW-0325">Glycoprotein</keyword>
<keyword evidence="8" id="KW-1185">Reference proteome</keyword>
<accession>A0A1D2NBF9</accession>
<keyword evidence="2" id="KW-0719">Serine esterase</keyword>
<evidence type="ECO:0000256" key="1">
    <source>
        <dbReference type="ARBA" id="ARBA00005964"/>
    </source>
</evidence>
<dbReference type="EMBL" id="LJIJ01000105">
    <property type="protein sequence ID" value="ODN02588.1"/>
    <property type="molecule type" value="Genomic_DNA"/>
</dbReference>
<dbReference type="STRING" id="48709.A0A1D2NBF9"/>
<dbReference type="AlphaFoldDB" id="A0A1D2NBF9"/>
<dbReference type="PANTHER" id="PTHR43142:SF1">
    <property type="entry name" value="CARBOXYLIC ESTER HYDROLASE"/>
    <property type="match status" value="1"/>
</dbReference>
<keyword evidence="5" id="KW-1133">Transmembrane helix</keyword>
<evidence type="ECO:0000313" key="8">
    <source>
        <dbReference type="Proteomes" id="UP000094527"/>
    </source>
</evidence>
<evidence type="ECO:0000259" key="6">
    <source>
        <dbReference type="Pfam" id="PF00135"/>
    </source>
</evidence>